<comment type="caution">
    <text evidence="2">The sequence shown here is derived from an EMBL/GenBank/DDBJ whole genome shotgun (WGS) entry which is preliminary data.</text>
</comment>
<evidence type="ECO:0000259" key="1">
    <source>
        <dbReference type="Pfam" id="PF11716"/>
    </source>
</evidence>
<evidence type="ECO:0000313" key="2">
    <source>
        <dbReference type="EMBL" id="GGB25950.1"/>
    </source>
</evidence>
<organism evidence="2 3">
    <name type="scientific">Flexivirga endophytica</name>
    <dbReference type="NCBI Taxonomy" id="1849103"/>
    <lineage>
        <taxon>Bacteria</taxon>
        <taxon>Bacillati</taxon>
        <taxon>Actinomycetota</taxon>
        <taxon>Actinomycetes</taxon>
        <taxon>Micrococcales</taxon>
        <taxon>Dermacoccaceae</taxon>
        <taxon>Flexivirga</taxon>
    </lineage>
</organism>
<dbReference type="GO" id="GO:0046872">
    <property type="term" value="F:metal ion binding"/>
    <property type="evidence" value="ECO:0007669"/>
    <property type="project" value="InterPro"/>
</dbReference>
<dbReference type="AlphaFoldDB" id="A0A916T2N4"/>
<evidence type="ECO:0000313" key="3">
    <source>
        <dbReference type="Proteomes" id="UP000636793"/>
    </source>
</evidence>
<protein>
    <submittedName>
        <fullName evidence="2">TIGR03086 family protein</fullName>
    </submittedName>
</protein>
<reference evidence="2" key="1">
    <citation type="journal article" date="2014" name="Int. J. Syst. Evol. Microbiol.">
        <title>Complete genome sequence of Corynebacterium casei LMG S-19264T (=DSM 44701T), isolated from a smear-ripened cheese.</title>
        <authorList>
            <consortium name="US DOE Joint Genome Institute (JGI-PGF)"/>
            <person name="Walter F."/>
            <person name="Albersmeier A."/>
            <person name="Kalinowski J."/>
            <person name="Ruckert C."/>
        </authorList>
    </citation>
    <scope>NUCLEOTIDE SEQUENCE</scope>
    <source>
        <strain evidence="2">CGMCC 1.15085</strain>
    </source>
</reference>
<feature type="domain" description="Mycothiol-dependent maleylpyruvate isomerase metal-binding" evidence="1">
    <location>
        <begin position="12"/>
        <end position="93"/>
    </location>
</feature>
<dbReference type="RefSeq" id="WP_188836344.1">
    <property type="nucleotide sequence ID" value="NZ_BMHI01000002.1"/>
</dbReference>
<accession>A0A916T2N4</accession>
<dbReference type="InterPro" id="IPR017517">
    <property type="entry name" value="Maleyloyr_isom"/>
</dbReference>
<dbReference type="Pfam" id="PF11716">
    <property type="entry name" value="MDMPI_N"/>
    <property type="match status" value="1"/>
</dbReference>
<name>A0A916T2N4_9MICO</name>
<proteinExistence type="predicted"/>
<dbReference type="Gene3D" id="1.20.120.450">
    <property type="entry name" value="dinb family like domain"/>
    <property type="match status" value="1"/>
</dbReference>
<dbReference type="EMBL" id="BMHI01000002">
    <property type="protein sequence ID" value="GGB25950.1"/>
    <property type="molecule type" value="Genomic_DNA"/>
</dbReference>
<sequence length="178" mass="19368">MSTAPELALAERAIAHLDRVLGSLTPADLDRQSPCPDWKVRDVLAHVAGTASALADFARTGLRELPEEALPLDDPINNTQQAIRETRDALAEQSEHTKSAAGDVAVEFTTHAWDLDPEIDIPEDLAADVRAFVSPLVTDDLRQQFFAPEAPLATDASAGDRLLAFLGRDPAQIRRREL</sequence>
<dbReference type="NCBIfam" id="TIGR03083">
    <property type="entry name" value="maleylpyruvate isomerase family mycothiol-dependent enzyme"/>
    <property type="match status" value="1"/>
</dbReference>
<dbReference type="InterPro" id="IPR034660">
    <property type="entry name" value="DinB/YfiT-like"/>
</dbReference>
<dbReference type="Proteomes" id="UP000636793">
    <property type="component" value="Unassembled WGS sequence"/>
</dbReference>
<gene>
    <name evidence="2" type="ORF">GCM10011492_15130</name>
</gene>
<dbReference type="SUPFAM" id="SSF109854">
    <property type="entry name" value="DinB/YfiT-like putative metalloenzymes"/>
    <property type="match status" value="1"/>
</dbReference>
<keyword evidence="3" id="KW-1185">Reference proteome</keyword>
<reference evidence="2" key="2">
    <citation type="submission" date="2020-09" db="EMBL/GenBank/DDBJ databases">
        <authorList>
            <person name="Sun Q."/>
            <person name="Zhou Y."/>
        </authorList>
    </citation>
    <scope>NUCLEOTIDE SEQUENCE</scope>
    <source>
        <strain evidence="2">CGMCC 1.15085</strain>
    </source>
</reference>
<dbReference type="InterPro" id="IPR024344">
    <property type="entry name" value="MDMPI_metal-binding"/>
</dbReference>